<comment type="caution">
    <text evidence="2">The sequence shown here is derived from an EMBL/GenBank/DDBJ whole genome shotgun (WGS) entry which is preliminary data.</text>
</comment>
<protein>
    <recommendedName>
        <fullName evidence="1">Aminotransferase-like plant mobile domain-containing protein</fullName>
    </recommendedName>
</protein>
<keyword evidence="3" id="KW-1185">Reference proteome</keyword>
<feature type="domain" description="Aminotransferase-like plant mobile" evidence="1">
    <location>
        <begin position="57"/>
        <end position="202"/>
    </location>
</feature>
<accession>A0A9D3UES4</accession>
<dbReference type="Pfam" id="PF10536">
    <property type="entry name" value="PMD"/>
    <property type="match status" value="1"/>
</dbReference>
<dbReference type="PANTHER" id="PTHR46033:SF8">
    <property type="entry name" value="PROTEIN MAINTENANCE OF MERISTEMS-LIKE"/>
    <property type="match status" value="1"/>
</dbReference>
<dbReference type="PANTHER" id="PTHR46033">
    <property type="entry name" value="PROTEIN MAIN-LIKE 2"/>
    <property type="match status" value="1"/>
</dbReference>
<name>A0A9D3UES4_9ROSI</name>
<sequence>MAKSLICFDGKHISDNQLQMKKLEYRILETYICNLPTSPLSLIESYLRDARFLHVARIGRRYKLNPTLLNVLVEKWRPETHTFHLPCGECTITLEDIQLQLELLVNRPVVTGSVITADLRNVCEQLLKRALNTIYRAQIDMNWLKRNFGVIDAESSEVEREQHVRAYIFMIIGGLSMFDKSRNLVYLRWLLKLVDFREMGELS</sequence>
<dbReference type="OrthoDB" id="1421598at2759"/>
<dbReference type="InterPro" id="IPR019557">
    <property type="entry name" value="AminoTfrase-like_pln_mobile"/>
</dbReference>
<dbReference type="AlphaFoldDB" id="A0A9D3UES4"/>
<evidence type="ECO:0000313" key="3">
    <source>
        <dbReference type="Proteomes" id="UP000828251"/>
    </source>
</evidence>
<gene>
    <name evidence="2" type="ORF">J1N35_040752</name>
</gene>
<dbReference type="Proteomes" id="UP000828251">
    <property type="component" value="Unassembled WGS sequence"/>
</dbReference>
<proteinExistence type="predicted"/>
<evidence type="ECO:0000313" key="2">
    <source>
        <dbReference type="EMBL" id="KAH1039009.1"/>
    </source>
</evidence>
<reference evidence="2 3" key="1">
    <citation type="journal article" date="2021" name="Plant Biotechnol. J.">
        <title>Multi-omics assisted identification of the key and species-specific regulatory components of drought-tolerant mechanisms in Gossypium stocksii.</title>
        <authorList>
            <person name="Yu D."/>
            <person name="Ke L."/>
            <person name="Zhang D."/>
            <person name="Wu Y."/>
            <person name="Sun Y."/>
            <person name="Mei J."/>
            <person name="Sun J."/>
            <person name="Sun Y."/>
        </authorList>
    </citation>
    <scope>NUCLEOTIDE SEQUENCE [LARGE SCALE GENOMIC DNA]</scope>
    <source>
        <strain evidence="3">cv. E1</strain>
        <tissue evidence="2">Leaf</tissue>
    </source>
</reference>
<dbReference type="InterPro" id="IPR044824">
    <property type="entry name" value="MAIN-like"/>
</dbReference>
<evidence type="ECO:0000259" key="1">
    <source>
        <dbReference type="Pfam" id="PF10536"/>
    </source>
</evidence>
<dbReference type="EMBL" id="JAIQCV010000012">
    <property type="protein sequence ID" value="KAH1039009.1"/>
    <property type="molecule type" value="Genomic_DNA"/>
</dbReference>
<dbReference type="GO" id="GO:0010073">
    <property type="term" value="P:meristem maintenance"/>
    <property type="evidence" value="ECO:0007669"/>
    <property type="project" value="InterPro"/>
</dbReference>
<organism evidence="2 3">
    <name type="scientific">Gossypium stocksii</name>
    <dbReference type="NCBI Taxonomy" id="47602"/>
    <lineage>
        <taxon>Eukaryota</taxon>
        <taxon>Viridiplantae</taxon>
        <taxon>Streptophyta</taxon>
        <taxon>Embryophyta</taxon>
        <taxon>Tracheophyta</taxon>
        <taxon>Spermatophyta</taxon>
        <taxon>Magnoliopsida</taxon>
        <taxon>eudicotyledons</taxon>
        <taxon>Gunneridae</taxon>
        <taxon>Pentapetalae</taxon>
        <taxon>rosids</taxon>
        <taxon>malvids</taxon>
        <taxon>Malvales</taxon>
        <taxon>Malvaceae</taxon>
        <taxon>Malvoideae</taxon>
        <taxon>Gossypium</taxon>
    </lineage>
</organism>